<gene>
    <name evidence="3" type="ORF">APUU_11946S</name>
</gene>
<dbReference type="EMBL" id="AP024443">
    <property type="protein sequence ID" value="BCS19118.1"/>
    <property type="molecule type" value="Genomic_DNA"/>
</dbReference>
<dbReference type="Pfam" id="PF12697">
    <property type="entry name" value="Abhydrolase_6"/>
    <property type="match status" value="1"/>
</dbReference>
<dbReference type="InterPro" id="IPR000073">
    <property type="entry name" value="AB_hydrolase_1"/>
</dbReference>
<keyword evidence="4" id="KW-1185">Reference proteome</keyword>
<sequence length="432" mass="48018">MGQPPPPSSSSSLFTITEHVLECQHIREYPKATKAGTDSPKLVVKRYTPRLNLNTRPGDLTIIGAHGSGIPKEVYEPLWGDIYLKLVNQGIRVNSIWIADTASQGASGVVNEGILGNDPSWFDHARDLLFMINQFKADMPSPIVGIGHSLGAGQLALLSLLHPRLLTSLVMIEPVLEKDLHTGHGVSFAKVTLPRKTAWSSHDEAARYFKKIHKKWDPRAHDLWMEHGLREIYAPEEHTSETPLESSPVVSKPLITLTTLPEQEVVFYVRPNFDRKKPASGDASHPDIIGPPHAIYPFYRYEPILAWNLLKHIRPPVLYLFGDKSPFSSPQGREEKVERTGIGIGGNGGHERGKVKAVTIPGTGHNLPLENIPRVSDEIAGWLKTEMERWKEEEKANYCGHPGGEETSGLKNWGPHLDESLRIAKAARRSNL</sequence>
<protein>
    <recommendedName>
        <fullName evidence="2">AB hydrolase-1 domain-containing protein</fullName>
    </recommendedName>
</protein>
<dbReference type="RefSeq" id="XP_041551312.1">
    <property type="nucleotide sequence ID" value="XM_041698092.1"/>
</dbReference>
<dbReference type="GeneID" id="64969123"/>
<accession>A0A7R8AJ31</accession>
<dbReference type="Proteomes" id="UP000654913">
    <property type="component" value="Chromosome 1"/>
</dbReference>
<dbReference type="KEGG" id="apuu:APUU_11946S"/>
<reference evidence="3" key="2">
    <citation type="submission" date="2021-02" db="EMBL/GenBank/DDBJ databases">
        <title>Aspergillus puulaauensis MK2 genome sequence.</title>
        <authorList>
            <person name="Futagami T."/>
            <person name="Mori K."/>
            <person name="Kadooka C."/>
            <person name="Tanaka T."/>
        </authorList>
    </citation>
    <scope>NUCLEOTIDE SEQUENCE</scope>
    <source>
        <strain evidence="3">MK2</strain>
    </source>
</reference>
<dbReference type="SUPFAM" id="SSF53474">
    <property type="entry name" value="alpha/beta-Hydrolases"/>
    <property type="match status" value="1"/>
</dbReference>
<evidence type="ECO:0000259" key="2">
    <source>
        <dbReference type="Pfam" id="PF12697"/>
    </source>
</evidence>
<proteinExistence type="predicted"/>
<dbReference type="InterPro" id="IPR029058">
    <property type="entry name" value="AB_hydrolase_fold"/>
</dbReference>
<reference evidence="3" key="1">
    <citation type="submission" date="2021-01" db="EMBL/GenBank/DDBJ databases">
        <authorList>
            <consortium name="Aspergillus puulaauensis MK2 genome sequencing consortium"/>
            <person name="Kazuki M."/>
            <person name="Futagami T."/>
        </authorList>
    </citation>
    <scope>NUCLEOTIDE SEQUENCE</scope>
    <source>
        <strain evidence="3">MK2</strain>
    </source>
</reference>
<evidence type="ECO:0000313" key="3">
    <source>
        <dbReference type="EMBL" id="BCS19118.1"/>
    </source>
</evidence>
<organism evidence="3 4">
    <name type="scientific">Aspergillus puulaauensis</name>
    <dbReference type="NCBI Taxonomy" id="1220207"/>
    <lineage>
        <taxon>Eukaryota</taxon>
        <taxon>Fungi</taxon>
        <taxon>Dikarya</taxon>
        <taxon>Ascomycota</taxon>
        <taxon>Pezizomycotina</taxon>
        <taxon>Eurotiomycetes</taxon>
        <taxon>Eurotiomycetidae</taxon>
        <taxon>Eurotiales</taxon>
        <taxon>Aspergillaceae</taxon>
        <taxon>Aspergillus</taxon>
    </lineage>
</organism>
<feature type="domain" description="AB hydrolase-1" evidence="2">
    <location>
        <begin position="65"/>
        <end position="370"/>
    </location>
</feature>
<evidence type="ECO:0000313" key="4">
    <source>
        <dbReference type="Proteomes" id="UP000654913"/>
    </source>
</evidence>
<dbReference type="Gene3D" id="3.40.50.1820">
    <property type="entry name" value="alpha/beta hydrolase"/>
    <property type="match status" value="1"/>
</dbReference>
<dbReference type="AlphaFoldDB" id="A0A7R8AJ31"/>
<dbReference type="OrthoDB" id="94039at2759"/>
<name>A0A7R8AJ31_9EURO</name>
<evidence type="ECO:0000256" key="1">
    <source>
        <dbReference type="SAM" id="MobiDB-lite"/>
    </source>
</evidence>
<feature type="region of interest" description="Disordered" evidence="1">
    <location>
        <begin position="329"/>
        <end position="350"/>
    </location>
</feature>